<dbReference type="Proteomes" id="UP001244136">
    <property type="component" value="Chromosome"/>
</dbReference>
<dbReference type="EMBL" id="CP123967">
    <property type="protein sequence ID" value="WGT47537.1"/>
    <property type="molecule type" value="Genomic_DNA"/>
</dbReference>
<keyword evidence="3" id="KW-1185">Reference proteome</keyword>
<name>A0ABY8PYJ5_9ACTN</name>
<feature type="region of interest" description="Disordered" evidence="1">
    <location>
        <begin position="71"/>
        <end position="99"/>
    </location>
</feature>
<proteinExistence type="predicted"/>
<accession>A0ABY8PYJ5</accession>
<sequence>MCIEEWWPKLRPQSRQYLIGNNGDALPAGLVEEISRLGGGVATDGWWVEKDEGPTGFYLSDAEMDWIEAVANGESPPPPRGRRQRATLTGSTPAAGPTA</sequence>
<evidence type="ECO:0000313" key="2">
    <source>
        <dbReference type="EMBL" id="WGT47537.1"/>
    </source>
</evidence>
<evidence type="ECO:0000313" key="3">
    <source>
        <dbReference type="Proteomes" id="UP001244136"/>
    </source>
</evidence>
<dbReference type="RefSeq" id="WP_281145252.1">
    <property type="nucleotide sequence ID" value="NZ_CP123967.1"/>
</dbReference>
<protein>
    <submittedName>
        <fullName evidence="2">Uncharacterized protein</fullName>
    </submittedName>
</protein>
<evidence type="ECO:0000256" key="1">
    <source>
        <dbReference type="SAM" id="MobiDB-lite"/>
    </source>
</evidence>
<gene>
    <name evidence="2" type="ORF">QH948_01760</name>
</gene>
<reference evidence="2 3" key="1">
    <citation type="journal article" date="2008" name="Int. J. Syst. Evol. Microbiol.">
        <title>Tessaracoccus flavescens sp. nov., isolated from marine sediment.</title>
        <authorList>
            <person name="Lee D.W."/>
            <person name="Lee S.D."/>
        </authorList>
    </citation>
    <scope>NUCLEOTIDE SEQUENCE [LARGE SCALE GENOMIC DNA]</scope>
    <source>
        <strain evidence="2 3">T21</strain>
    </source>
</reference>
<organism evidence="2 3">
    <name type="scientific">Tessaracoccus lacteus</name>
    <dbReference type="NCBI Taxonomy" id="3041766"/>
    <lineage>
        <taxon>Bacteria</taxon>
        <taxon>Bacillati</taxon>
        <taxon>Actinomycetota</taxon>
        <taxon>Actinomycetes</taxon>
        <taxon>Propionibacteriales</taxon>
        <taxon>Propionibacteriaceae</taxon>
        <taxon>Tessaracoccus</taxon>
    </lineage>
</organism>